<dbReference type="Proteomes" id="UP000184356">
    <property type="component" value="Unassembled WGS sequence"/>
</dbReference>
<feature type="transmembrane region" description="Helical" evidence="6">
    <location>
        <begin position="144"/>
        <end position="163"/>
    </location>
</feature>
<dbReference type="InterPro" id="IPR005829">
    <property type="entry name" value="Sugar_transporter_CS"/>
</dbReference>
<feature type="domain" description="Major facilitator superfamily (MFS) profile" evidence="7">
    <location>
        <begin position="74"/>
        <end position="506"/>
    </location>
</feature>
<dbReference type="AlphaFoldDB" id="A0A1L9T5N5"/>
<dbReference type="Gene3D" id="1.20.1250.20">
    <property type="entry name" value="MFS general substrate transporter like domains"/>
    <property type="match status" value="1"/>
</dbReference>
<evidence type="ECO:0000256" key="3">
    <source>
        <dbReference type="ARBA" id="ARBA00022989"/>
    </source>
</evidence>
<feature type="transmembrane region" description="Helical" evidence="6">
    <location>
        <begin position="480"/>
        <end position="500"/>
    </location>
</feature>
<keyword evidence="9" id="KW-1185">Reference proteome</keyword>
<name>A0A1L9T5N5_9EURO</name>
<dbReference type="CDD" id="cd17323">
    <property type="entry name" value="MFS_Tpo1_MDR_like"/>
    <property type="match status" value="1"/>
</dbReference>
<dbReference type="PANTHER" id="PTHR23502">
    <property type="entry name" value="MAJOR FACILITATOR SUPERFAMILY"/>
    <property type="match status" value="1"/>
</dbReference>
<evidence type="ECO:0000256" key="2">
    <source>
        <dbReference type="ARBA" id="ARBA00022692"/>
    </source>
</evidence>
<feature type="compositionally biased region" description="Polar residues" evidence="5">
    <location>
        <begin position="1"/>
        <end position="14"/>
    </location>
</feature>
<organism evidence="8 9">
    <name type="scientific">Aspergillus sydowii CBS 593.65</name>
    <dbReference type="NCBI Taxonomy" id="1036612"/>
    <lineage>
        <taxon>Eukaryota</taxon>
        <taxon>Fungi</taxon>
        <taxon>Dikarya</taxon>
        <taxon>Ascomycota</taxon>
        <taxon>Pezizomycotina</taxon>
        <taxon>Eurotiomycetes</taxon>
        <taxon>Eurotiomycetidae</taxon>
        <taxon>Eurotiales</taxon>
        <taxon>Aspergillaceae</taxon>
        <taxon>Aspergillus</taxon>
        <taxon>Aspergillus subgen. Nidulantes</taxon>
    </lineage>
</organism>
<reference evidence="9" key="1">
    <citation type="journal article" date="2017" name="Genome Biol.">
        <title>Comparative genomics reveals high biological diversity and specific adaptations in the industrially and medically important fungal genus Aspergillus.</title>
        <authorList>
            <person name="de Vries R.P."/>
            <person name="Riley R."/>
            <person name="Wiebenga A."/>
            <person name="Aguilar-Osorio G."/>
            <person name="Amillis S."/>
            <person name="Uchima C.A."/>
            <person name="Anderluh G."/>
            <person name="Asadollahi M."/>
            <person name="Askin M."/>
            <person name="Barry K."/>
            <person name="Battaglia E."/>
            <person name="Bayram O."/>
            <person name="Benocci T."/>
            <person name="Braus-Stromeyer S.A."/>
            <person name="Caldana C."/>
            <person name="Canovas D."/>
            <person name="Cerqueira G.C."/>
            <person name="Chen F."/>
            <person name="Chen W."/>
            <person name="Choi C."/>
            <person name="Clum A."/>
            <person name="Dos Santos R.A."/>
            <person name="Damasio A.R."/>
            <person name="Diallinas G."/>
            <person name="Emri T."/>
            <person name="Fekete E."/>
            <person name="Flipphi M."/>
            <person name="Freyberg S."/>
            <person name="Gallo A."/>
            <person name="Gournas C."/>
            <person name="Habgood R."/>
            <person name="Hainaut M."/>
            <person name="Harispe M.L."/>
            <person name="Henrissat B."/>
            <person name="Hilden K.S."/>
            <person name="Hope R."/>
            <person name="Hossain A."/>
            <person name="Karabika E."/>
            <person name="Karaffa L."/>
            <person name="Karanyi Z."/>
            <person name="Krasevec N."/>
            <person name="Kuo A."/>
            <person name="Kusch H."/>
            <person name="LaButti K."/>
            <person name="Lagendijk E.L."/>
            <person name="Lapidus A."/>
            <person name="Levasseur A."/>
            <person name="Lindquist E."/>
            <person name="Lipzen A."/>
            <person name="Logrieco A.F."/>
            <person name="MacCabe A."/>
            <person name="Maekelae M.R."/>
            <person name="Malavazi I."/>
            <person name="Melin P."/>
            <person name="Meyer V."/>
            <person name="Mielnichuk N."/>
            <person name="Miskei M."/>
            <person name="Molnar A.P."/>
            <person name="Mule G."/>
            <person name="Ngan C.Y."/>
            <person name="Orejas M."/>
            <person name="Orosz E."/>
            <person name="Ouedraogo J.P."/>
            <person name="Overkamp K.M."/>
            <person name="Park H.-S."/>
            <person name="Perrone G."/>
            <person name="Piumi F."/>
            <person name="Punt P.J."/>
            <person name="Ram A.F."/>
            <person name="Ramon A."/>
            <person name="Rauscher S."/>
            <person name="Record E."/>
            <person name="Riano-Pachon D.M."/>
            <person name="Robert V."/>
            <person name="Roehrig J."/>
            <person name="Ruller R."/>
            <person name="Salamov A."/>
            <person name="Salih N.S."/>
            <person name="Samson R.A."/>
            <person name="Sandor E."/>
            <person name="Sanguinetti M."/>
            <person name="Schuetze T."/>
            <person name="Sepcic K."/>
            <person name="Shelest E."/>
            <person name="Sherlock G."/>
            <person name="Sophianopoulou V."/>
            <person name="Squina F.M."/>
            <person name="Sun H."/>
            <person name="Susca A."/>
            <person name="Todd R.B."/>
            <person name="Tsang A."/>
            <person name="Unkles S.E."/>
            <person name="van de Wiele N."/>
            <person name="van Rossen-Uffink D."/>
            <person name="Oliveira J.V."/>
            <person name="Vesth T.C."/>
            <person name="Visser J."/>
            <person name="Yu J.-H."/>
            <person name="Zhou M."/>
            <person name="Andersen M.R."/>
            <person name="Archer D.B."/>
            <person name="Baker S.E."/>
            <person name="Benoit I."/>
            <person name="Brakhage A.A."/>
            <person name="Braus G.H."/>
            <person name="Fischer R."/>
            <person name="Frisvad J.C."/>
            <person name="Goldman G.H."/>
            <person name="Houbraken J."/>
            <person name="Oakley B."/>
            <person name="Pocsi I."/>
            <person name="Scazzocchio C."/>
            <person name="Seiboth B."/>
            <person name="vanKuyk P.A."/>
            <person name="Wortman J."/>
            <person name="Dyer P.S."/>
            <person name="Grigoriev I.V."/>
        </authorList>
    </citation>
    <scope>NUCLEOTIDE SEQUENCE [LARGE SCALE GENOMIC DNA]</scope>
    <source>
        <strain evidence="9">CBS 593.65</strain>
    </source>
</reference>
<dbReference type="PROSITE" id="PS50850">
    <property type="entry name" value="MFS"/>
    <property type="match status" value="1"/>
</dbReference>
<protein>
    <recommendedName>
        <fullName evidence="7">Major facilitator superfamily (MFS) profile domain-containing protein</fullName>
    </recommendedName>
</protein>
<evidence type="ECO:0000313" key="8">
    <source>
        <dbReference type="EMBL" id="OJJ54603.1"/>
    </source>
</evidence>
<evidence type="ECO:0000256" key="5">
    <source>
        <dbReference type="SAM" id="MobiDB-lite"/>
    </source>
</evidence>
<feature type="transmembrane region" description="Helical" evidence="6">
    <location>
        <begin position="169"/>
        <end position="188"/>
    </location>
</feature>
<feature type="transmembrane region" description="Helical" evidence="6">
    <location>
        <begin position="227"/>
        <end position="248"/>
    </location>
</feature>
<feature type="transmembrane region" description="Helical" evidence="6">
    <location>
        <begin position="110"/>
        <end position="132"/>
    </location>
</feature>
<feature type="transmembrane region" description="Helical" evidence="6">
    <location>
        <begin position="447"/>
        <end position="468"/>
    </location>
</feature>
<sequence length="519" mass="56282">MTAPQHSPNRSESTVVEPVQQDLEKQESADPATPTPAAEKTFPETDLSRGIVGWDSQDDPANPQNFAEARKWGLLLLISGFTLISPLASSMFSPAISYMAADFGETNETILSFTVSVFLLGYAFGPCLLAPLSEKYGRRIVFSCANWFFVIWQIGCALAQNTATEVVCRFFAGVGGSGCLTLGAGVIADLFPVHQRGKATAIWALGPLIGPVAGPIAGGFVGEEIGWRWAFWIVMIAGGVMAIAIELLNQETCAPVIIKRKTARLSTELGRNDLRNAYETSADSASVGTALKHGLMRPILLFCKSPIVLLLSTYMSLVYGLLYLFFTTISSVFTSQYGFSTGLSGLAYLGIGIGFICGLMFIGLTNDRMLVRSTSKNNGVFEPEMRLPLMIIFACILPITFFWYGWTAEKHVHWIVPIIGMFPFGVGMMGVYMPIQTYVIDCYPRYAASANACLTATRSLVGALLPLAGPAMFEDLGLGWGNSLLGFLALAFVPIPIVFIKYGKAIREKWPVNLDGKQV</sequence>
<feature type="transmembrane region" description="Helical" evidence="6">
    <location>
        <begin position="387"/>
        <end position="406"/>
    </location>
</feature>
<dbReference type="GeneID" id="63760051"/>
<dbReference type="InterPro" id="IPR036259">
    <property type="entry name" value="MFS_trans_sf"/>
</dbReference>
<evidence type="ECO:0000259" key="7">
    <source>
        <dbReference type="PROSITE" id="PS50850"/>
    </source>
</evidence>
<keyword evidence="4 6" id="KW-0472">Membrane</keyword>
<keyword evidence="2 6" id="KW-0812">Transmembrane</keyword>
<dbReference type="GO" id="GO:0022857">
    <property type="term" value="F:transmembrane transporter activity"/>
    <property type="evidence" value="ECO:0007669"/>
    <property type="project" value="InterPro"/>
</dbReference>
<dbReference type="VEuPathDB" id="FungiDB:ASPSYDRAFT_210198"/>
<feature type="transmembrane region" description="Helical" evidence="6">
    <location>
        <begin position="307"/>
        <end position="326"/>
    </location>
</feature>
<dbReference type="OrthoDB" id="5296287at2759"/>
<feature type="transmembrane region" description="Helical" evidence="6">
    <location>
        <begin position="346"/>
        <end position="366"/>
    </location>
</feature>
<accession>A0A1L9T5N5</accession>
<dbReference type="EMBL" id="KV878594">
    <property type="protein sequence ID" value="OJJ54603.1"/>
    <property type="molecule type" value="Genomic_DNA"/>
</dbReference>
<gene>
    <name evidence="8" type="ORF">ASPSYDRAFT_210198</name>
</gene>
<feature type="transmembrane region" description="Helical" evidence="6">
    <location>
        <begin position="412"/>
        <end position="435"/>
    </location>
</feature>
<dbReference type="PANTHER" id="PTHR23502:SF33">
    <property type="entry name" value="MAJOR FACILITATOR SUPERFAMILY (MFS) PROFILE DOMAIN-CONTAINING PROTEIN-RELATED"/>
    <property type="match status" value="1"/>
</dbReference>
<evidence type="ECO:0000256" key="4">
    <source>
        <dbReference type="ARBA" id="ARBA00023136"/>
    </source>
</evidence>
<evidence type="ECO:0000256" key="6">
    <source>
        <dbReference type="SAM" id="Phobius"/>
    </source>
</evidence>
<evidence type="ECO:0000313" key="9">
    <source>
        <dbReference type="Proteomes" id="UP000184356"/>
    </source>
</evidence>
<dbReference type="FunFam" id="1.20.1250.20:FF:000460">
    <property type="entry name" value="MFS multidrug transporter, putative"/>
    <property type="match status" value="1"/>
</dbReference>
<dbReference type="InterPro" id="IPR020846">
    <property type="entry name" value="MFS_dom"/>
</dbReference>
<dbReference type="GO" id="GO:0016020">
    <property type="term" value="C:membrane"/>
    <property type="evidence" value="ECO:0007669"/>
    <property type="project" value="UniProtKB-SubCell"/>
</dbReference>
<proteinExistence type="predicted"/>
<feature type="region of interest" description="Disordered" evidence="5">
    <location>
        <begin position="1"/>
        <end position="44"/>
    </location>
</feature>
<dbReference type="GO" id="GO:0042908">
    <property type="term" value="P:xenobiotic transport"/>
    <property type="evidence" value="ECO:0007669"/>
    <property type="project" value="UniProtKB-ARBA"/>
</dbReference>
<dbReference type="Pfam" id="PF07690">
    <property type="entry name" value="MFS_1"/>
    <property type="match status" value="1"/>
</dbReference>
<dbReference type="SUPFAM" id="SSF103473">
    <property type="entry name" value="MFS general substrate transporter"/>
    <property type="match status" value="1"/>
</dbReference>
<dbReference type="InterPro" id="IPR011701">
    <property type="entry name" value="MFS"/>
</dbReference>
<keyword evidence="3 6" id="KW-1133">Transmembrane helix</keyword>
<comment type="subcellular location">
    <subcellularLocation>
        <location evidence="1">Membrane</location>
        <topology evidence="1">Multi-pass membrane protein</topology>
    </subcellularLocation>
</comment>
<dbReference type="PROSITE" id="PS00216">
    <property type="entry name" value="SUGAR_TRANSPORT_1"/>
    <property type="match status" value="1"/>
</dbReference>
<dbReference type="RefSeq" id="XP_040698409.1">
    <property type="nucleotide sequence ID" value="XM_040843978.1"/>
</dbReference>
<dbReference type="GO" id="GO:0140115">
    <property type="term" value="P:export across plasma membrane"/>
    <property type="evidence" value="ECO:0007669"/>
    <property type="project" value="UniProtKB-ARBA"/>
</dbReference>
<feature type="transmembrane region" description="Helical" evidence="6">
    <location>
        <begin position="200"/>
        <end position="221"/>
    </location>
</feature>
<evidence type="ECO:0000256" key="1">
    <source>
        <dbReference type="ARBA" id="ARBA00004141"/>
    </source>
</evidence>
<dbReference type="STRING" id="1036612.A0A1L9T5N5"/>
<feature type="transmembrane region" description="Helical" evidence="6">
    <location>
        <begin position="74"/>
        <end position="98"/>
    </location>
</feature>